<gene>
    <name evidence="1" type="ORF">ACOLOM_LOCUS6413</name>
</gene>
<organism evidence="1 2">
    <name type="scientific">Acaulospora colombiana</name>
    <dbReference type="NCBI Taxonomy" id="27376"/>
    <lineage>
        <taxon>Eukaryota</taxon>
        <taxon>Fungi</taxon>
        <taxon>Fungi incertae sedis</taxon>
        <taxon>Mucoromycota</taxon>
        <taxon>Glomeromycotina</taxon>
        <taxon>Glomeromycetes</taxon>
        <taxon>Diversisporales</taxon>
        <taxon>Acaulosporaceae</taxon>
        <taxon>Acaulospora</taxon>
    </lineage>
</organism>
<dbReference type="Proteomes" id="UP000789525">
    <property type="component" value="Unassembled WGS sequence"/>
</dbReference>
<dbReference type="EMBL" id="CAJVPT010013154">
    <property type="protein sequence ID" value="CAG8593459.1"/>
    <property type="molecule type" value="Genomic_DNA"/>
</dbReference>
<evidence type="ECO:0000313" key="2">
    <source>
        <dbReference type="Proteomes" id="UP000789525"/>
    </source>
</evidence>
<keyword evidence="2" id="KW-1185">Reference proteome</keyword>
<protein>
    <submittedName>
        <fullName evidence="1">4710_t:CDS:1</fullName>
    </submittedName>
</protein>
<name>A0ACA9MKT4_9GLOM</name>
<sequence length="235" mass="27376">MPVPTNLLNFTPEDIFRSVEALKVDKSPLVKLFHKVQELFILNNSDEIVKFLKEELLDKQLRQKDNDAYSQIIRFAAHFVLFLRDMMLSSPDQESDDIIKSYTELLIESQQLSRELSVETYALFLKGVTASYDERYGLYKLAEQHGLNVKVIARKTFDMIFDEPKVEEKYRYASIRNENPPDTPINPLDPPLRETNDPVDSHDIIKIRGLEWLTFNKDQVVEAFDCANALCRKFL</sequence>
<reference evidence="1" key="1">
    <citation type="submission" date="2021-06" db="EMBL/GenBank/DDBJ databases">
        <authorList>
            <person name="Kallberg Y."/>
            <person name="Tangrot J."/>
            <person name="Rosling A."/>
        </authorList>
    </citation>
    <scope>NUCLEOTIDE SEQUENCE</scope>
    <source>
        <strain evidence="1">CL356</strain>
    </source>
</reference>
<accession>A0ACA9MKT4</accession>
<feature type="non-terminal residue" evidence="1">
    <location>
        <position position="235"/>
    </location>
</feature>
<comment type="caution">
    <text evidence="1">The sequence shown here is derived from an EMBL/GenBank/DDBJ whole genome shotgun (WGS) entry which is preliminary data.</text>
</comment>
<evidence type="ECO:0000313" key="1">
    <source>
        <dbReference type="EMBL" id="CAG8593459.1"/>
    </source>
</evidence>
<proteinExistence type="predicted"/>